<sequence length="53" mass="5860">MEISGSGPNLPCELSYSWGRTGFPDPDLFDHLPIQVIGFLHLPLAGLRFNCET</sequence>
<gene>
    <name evidence="1" type="ORF">GCM10007291_50500</name>
</gene>
<organism evidence="1 2">
    <name type="scientific">Gemmobacter nanjingensis</name>
    <dbReference type="NCBI Taxonomy" id="488454"/>
    <lineage>
        <taxon>Bacteria</taxon>
        <taxon>Pseudomonadati</taxon>
        <taxon>Pseudomonadota</taxon>
        <taxon>Alphaproteobacteria</taxon>
        <taxon>Rhodobacterales</taxon>
        <taxon>Paracoccaceae</taxon>
        <taxon>Gemmobacter</taxon>
    </lineage>
</organism>
<name>A0ABQ3FVC3_9RHOB</name>
<accession>A0ABQ3FVC3</accession>
<comment type="caution">
    <text evidence="1">The sequence shown here is derived from an EMBL/GenBank/DDBJ whole genome shotgun (WGS) entry which is preliminary data.</text>
</comment>
<proteinExistence type="predicted"/>
<reference evidence="2" key="1">
    <citation type="journal article" date="2019" name="Int. J. Syst. Evol. Microbiol.">
        <title>The Global Catalogue of Microorganisms (GCM) 10K type strain sequencing project: providing services to taxonomists for standard genome sequencing and annotation.</title>
        <authorList>
            <consortium name="The Broad Institute Genomics Platform"/>
            <consortium name="The Broad Institute Genome Sequencing Center for Infectious Disease"/>
            <person name="Wu L."/>
            <person name="Ma J."/>
        </authorList>
    </citation>
    <scope>NUCLEOTIDE SEQUENCE [LARGE SCALE GENOMIC DNA]</scope>
    <source>
        <strain evidence="2">KCTC 23298</strain>
    </source>
</reference>
<protein>
    <submittedName>
        <fullName evidence="1">Uncharacterized protein</fullName>
    </submittedName>
</protein>
<keyword evidence="2" id="KW-1185">Reference proteome</keyword>
<dbReference type="Proteomes" id="UP000658305">
    <property type="component" value="Unassembled WGS sequence"/>
</dbReference>
<dbReference type="EMBL" id="BMYI01000070">
    <property type="protein sequence ID" value="GHC42741.1"/>
    <property type="molecule type" value="Genomic_DNA"/>
</dbReference>
<evidence type="ECO:0000313" key="1">
    <source>
        <dbReference type="EMBL" id="GHC42741.1"/>
    </source>
</evidence>
<evidence type="ECO:0000313" key="2">
    <source>
        <dbReference type="Proteomes" id="UP000658305"/>
    </source>
</evidence>